<evidence type="ECO:0000313" key="2">
    <source>
        <dbReference type="EMBL" id="PSS08564.1"/>
    </source>
</evidence>
<dbReference type="EMBL" id="KZ679018">
    <property type="protein sequence ID" value="PSS08564.1"/>
    <property type="molecule type" value="Genomic_DNA"/>
</dbReference>
<feature type="region of interest" description="Disordered" evidence="1">
    <location>
        <begin position="1"/>
        <end position="26"/>
    </location>
</feature>
<dbReference type="InParanoid" id="A0A2T3AQM3"/>
<feature type="region of interest" description="Disordered" evidence="1">
    <location>
        <begin position="68"/>
        <end position="105"/>
    </location>
</feature>
<dbReference type="Proteomes" id="UP000241818">
    <property type="component" value="Unassembled WGS sequence"/>
</dbReference>
<dbReference type="RefSeq" id="XP_024716962.1">
    <property type="nucleotide sequence ID" value="XM_024865531.1"/>
</dbReference>
<sequence>MVNKYLLPDPSFRGNMQTDTNDHQGASTEQFDAAQTMANSATMDNRQRVKSEATTEYEFSDIYSVPEAFPRKEPSPKAPDSSTYMGASEEKTLPPPPNNAKARVRVDETNGATSVDADISSGLSYSSQEPILRTMASSLGLDMTEFSAILVDKYQIAQSRFPLENVGWQKWWAESLMWEIYFKDSPFPGKEPQRLYPLRSSTPPAGSRGLSSSGNRWTEISNPSNNFHPWAARKAVRKVATSANAVPLSYGGLPQSISSNQQNNIRNAQVLRPLSQGYRTVERLMEKMAISRDIRRSFFQFLQKQRDMAKSQHGECSSQYRHWLADSLTWKQFFSKDPFPGEEPVGPGIHSNRCRNKVVTAAKPDPEIPQGQLQMLSSNDFCITVNNHMELYSAEVGKSLFDAFSKMQPWTKDRLEKELGCKLLSRRIETEVSRFTGNVVLQSVPYILGDQASEERGNQFLRKWLREAYIAETNGCQLSLMNLWKESTDPACKTDSKPANRVTFNGKCVHLASDRLERICDSFSKDIIGRGKVEKLLDCYFTTTSSERDHSDITLTVKTPRLIKSSGDIAAVERRAYDFLDAWIQRVKSISNQETQTPSIYQYWEEYNDLVGTDSPPRLGLVIHETYFFDKHCSLSTLKNLSYSFTIDDRKPTIEQLFQCQIALSERDVKEGTGLKLKLIPFPGADTVILKKAGRFLYSWALKALQENPIKISAYWESLNGAKLEDGNQHVLPIPHLDQPIHPVKQAISEDGEPDSHITEGLAREIVGGPFSPILLPKSEFPLGNPEDCWEKYAKVHNATDTDRLLIEEQAKLEGPLRVVYDETTAQVVSLEEFAERTRLRIIKSIKLDTPKVKPAGPVVDQVQRSEDVAPSEVEIHTMGLKRKSEDSEGEDGVEKKPRLQM</sequence>
<dbReference type="AlphaFoldDB" id="A0A2T3AQM3"/>
<feature type="region of interest" description="Disordered" evidence="1">
    <location>
        <begin position="879"/>
        <end position="902"/>
    </location>
</feature>
<protein>
    <submittedName>
        <fullName evidence="2">Uncharacterized protein</fullName>
    </submittedName>
</protein>
<feature type="compositionally biased region" description="Polar residues" evidence="1">
    <location>
        <begin position="199"/>
        <end position="214"/>
    </location>
</feature>
<gene>
    <name evidence="2" type="ORF">M430DRAFT_271436</name>
</gene>
<proteinExistence type="predicted"/>
<feature type="compositionally biased region" description="Polar residues" evidence="1">
    <location>
        <begin position="14"/>
        <end position="26"/>
    </location>
</feature>
<reference evidence="2 3" key="1">
    <citation type="journal article" date="2018" name="New Phytol.">
        <title>Comparative genomics and transcriptomics depict ericoid mycorrhizal fungi as versatile saprotrophs and plant mutualists.</title>
        <authorList>
            <person name="Martino E."/>
            <person name="Morin E."/>
            <person name="Grelet G.A."/>
            <person name="Kuo A."/>
            <person name="Kohler A."/>
            <person name="Daghino S."/>
            <person name="Barry K.W."/>
            <person name="Cichocki N."/>
            <person name="Clum A."/>
            <person name="Dockter R.B."/>
            <person name="Hainaut M."/>
            <person name="Kuo R.C."/>
            <person name="LaButti K."/>
            <person name="Lindahl B.D."/>
            <person name="Lindquist E.A."/>
            <person name="Lipzen A."/>
            <person name="Khouja H.R."/>
            <person name="Magnuson J."/>
            <person name="Murat C."/>
            <person name="Ohm R.A."/>
            <person name="Singer S.W."/>
            <person name="Spatafora J.W."/>
            <person name="Wang M."/>
            <person name="Veneault-Fourrey C."/>
            <person name="Henrissat B."/>
            <person name="Grigoriev I.V."/>
            <person name="Martin F.M."/>
            <person name="Perotto S."/>
        </authorList>
    </citation>
    <scope>NUCLEOTIDE SEQUENCE [LARGE SCALE GENOMIC DNA]</scope>
    <source>
        <strain evidence="2 3">ATCC 22711</strain>
    </source>
</reference>
<feature type="compositionally biased region" description="Basic and acidic residues" evidence="1">
    <location>
        <begin position="883"/>
        <end position="902"/>
    </location>
</feature>
<accession>A0A2T3AQM3</accession>
<evidence type="ECO:0000313" key="3">
    <source>
        <dbReference type="Proteomes" id="UP000241818"/>
    </source>
</evidence>
<feature type="region of interest" description="Disordered" evidence="1">
    <location>
        <begin position="193"/>
        <end position="214"/>
    </location>
</feature>
<keyword evidence="3" id="KW-1185">Reference proteome</keyword>
<evidence type="ECO:0000256" key="1">
    <source>
        <dbReference type="SAM" id="MobiDB-lite"/>
    </source>
</evidence>
<dbReference type="GeneID" id="36573612"/>
<name>A0A2T3AQM3_AMORE</name>
<organism evidence="2 3">
    <name type="scientific">Amorphotheca resinae ATCC 22711</name>
    <dbReference type="NCBI Taxonomy" id="857342"/>
    <lineage>
        <taxon>Eukaryota</taxon>
        <taxon>Fungi</taxon>
        <taxon>Dikarya</taxon>
        <taxon>Ascomycota</taxon>
        <taxon>Pezizomycotina</taxon>
        <taxon>Leotiomycetes</taxon>
        <taxon>Helotiales</taxon>
        <taxon>Amorphothecaceae</taxon>
        <taxon>Amorphotheca</taxon>
    </lineage>
</organism>
<dbReference type="OrthoDB" id="3589895at2759"/>